<dbReference type="Gene3D" id="6.10.250.770">
    <property type="match status" value="1"/>
</dbReference>
<proteinExistence type="predicted"/>
<name>A0A669BXZ0_ORENI</name>
<evidence type="ECO:0000256" key="5">
    <source>
        <dbReference type="ARBA" id="ARBA00022884"/>
    </source>
</evidence>
<comment type="function">
    <text evidence="8">Involved in nonsense-mediated decay (NMD) of mRNAs containing premature stop codons by associating with the nuclear exon junction complex (EJC). Recruited by UPF3B associated with the EJC core at the cytoplasmic side of the nuclear envelope and the subsequent formation of an UPF1-UPF2-UPF3 surveillance complex (including UPF1 bound to release factors at the stalled ribosome) is believed to activate NMD. In cooperation with UPF3B stimulates both ATPase and RNA helicase activities of UPF1. Binds spliced mRNA.</text>
</comment>
<evidence type="ECO:0000256" key="3">
    <source>
        <dbReference type="ARBA" id="ARBA00022553"/>
    </source>
</evidence>
<feature type="domain" description="MIF4G" evidence="12">
    <location>
        <begin position="533"/>
        <end position="722"/>
    </location>
</feature>
<dbReference type="Pfam" id="PF02854">
    <property type="entry name" value="MIF4G"/>
    <property type="match status" value="3"/>
</dbReference>
<evidence type="ECO:0000256" key="2">
    <source>
        <dbReference type="ARBA" id="ARBA00022490"/>
    </source>
</evidence>
<dbReference type="GO" id="GO:0048471">
    <property type="term" value="C:perinuclear region of cytoplasm"/>
    <property type="evidence" value="ECO:0007669"/>
    <property type="project" value="UniProtKB-SubCell"/>
</dbReference>
<protein>
    <recommendedName>
        <fullName evidence="9">Regulator of nonsense transcripts 2</fullName>
    </recommendedName>
    <alternativeName>
        <fullName evidence="10">Up-frameshift suppressor 2 homolog</fullName>
    </alternativeName>
</protein>
<dbReference type="PANTHER" id="PTHR12839">
    <property type="entry name" value="NONSENSE-MEDIATED MRNA DECAY PROTEIN 2 UP-FRAMESHIFT SUPPRESSOR 2"/>
    <property type="match status" value="1"/>
</dbReference>
<reference evidence="14" key="1">
    <citation type="submission" date="2012-01" db="EMBL/GenBank/DDBJ databases">
        <title>The Genome Sequence of Oreochromis niloticus (Nile Tilapia).</title>
        <authorList>
            <consortium name="Broad Institute Genome Assembly Team"/>
            <consortium name="Broad Institute Sequencing Platform"/>
            <person name="Di Palma F."/>
            <person name="Johnson J."/>
            <person name="Lander E.S."/>
            <person name="Lindblad-Toh K."/>
        </authorList>
    </citation>
    <scope>NUCLEOTIDE SEQUENCE [LARGE SCALE GENOMIC DNA]</scope>
</reference>
<dbReference type="GO" id="GO:0003723">
    <property type="term" value="F:RNA binding"/>
    <property type="evidence" value="ECO:0007669"/>
    <property type="project" value="UniProtKB-KW"/>
</dbReference>
<evidence type="ECO:0000313" key="13">
    <source>
        <dbReference type="Ensembl" id="ENSONIP00000040402.1"/>
    </source>
</evidence>
<dbReference type="FunFam" id="1.25.40.180:FF:000014">
    <property type="entry name" value="Putative regulator of nonsense transcripts 2"/>
    <property type="match status" value="1"/>
</dbReference>
<dbReference type="GO" id="GO:0035145">
    <property type="term" value="C:exon-exon junction complex"/>
    <property type="evidence" value="ECO:0007669"/>
    <property type="project" value="TreeGrafter"/>
</dbReference>
<evidence type="ECO:0000259" key="12">
    <source>
        <dbReference type="SMART" id="SM00543"/>
    </source>
</evidence>
<dbReference type="GeneTree" id="ENSGT00530000064318"/>
<keyword evidence="2" id="KW-0963">Cytoplasm</keyword>
<feature type="domain" description="MIF4G" evidence="12">
    <location>
        <begin position="737"/>
        <end position="942"/>
    </location>
</feature>
<evidence type="ECO:0000313" key="14">
    <source>
        <dbReference type="Proteomes" id="UP000005207"/>
    </source>
</evidence>
<evidence type="ECO:0000256" key="9">
    <source>
        <dbReference type="ARBA" id="ARBA00068726"/>
    </source>
</evidence>
<dbReference type="SUPFAM" id="SSF48371">
    <property type="entry name" value="ARM repeat"/>
    <property type="match status" value="3"/>
</dbReference>
<gene>
    <name evidence="13" type="primary">UPF2</name>
</gene>
<dbReference type="Pfam" id="PF04050">
    <property type="entry name" value="Upf2"/>
    <property type="match status" value="1"/>
</dbReference>
<dbReference type="AlphaFoldDB" id="A0A669BXZ0"/>
<keyword evidence="3" id="KW-0597">Phosphoprotein</keyword>
<dbReference type="InterPro" id="IPR007193">
    <property type="entry name" value="Upf2/Nmd2_C"/>
</dbReference>
<feature type="region of interest" description="Disordered" evidence="11">
    <location>
        <begin position="974"/>
        <end position="1058"/>
    </location>
</feature>
<organism evidence="13 14">
    <name type="scientific">Oreochromis niloticus</name>
    <name type="common">Nile tilapia</name>
    <name type="synonym">Tilapia nilotica</name>
    <dbReference type="NCBI Taxonomy" id="8128"/>
    <lineage>
        <taxon>Eukaryota</taxon>
        <taxon>Metazoa</taxon>
        <taxon>Chordata</taxon>
        <taxon>Craniata</taxon>
        <taxon>Vertebrata</taxon>
        <taxon>Euteleostomi</taxon>
        <taxon>Actinopterygii</taxon>
        <taxon>Neopterygii</taxon>
        <taxon>Teleostei</taxon>
        <taxon>Neoteleostei</taxon>
        <taxon>Acanthomorphata</taxon>
        <taxon>Ovalentaria</taxon>
        <taxon>Cichlomorphae</taxon>
        <taxon>Cichliformes</taxon>
        <taxon>Cichlidae</taxon>
        <taxon>African cichlids</taxon>
        <taxon>Pseudocrenilabrinae</taxon>
        <taxon>Oreochromini</taxon>
        <taxon>Oreochromis</taxon>
    </lineage>
</organism>
<dbReference type="Gene3D" id="1.25.40.180">
    <property type="match status" value="3"/>
</dbReference>
<evidence type="ECO:0000256" key="7">
    <source>
        <dbReference type="ARBA" id="ARBA00023161"/>
    </source>
</evidence>
<keyword evidence="7" id="KW-0866">Nonsense-mediated mRNA decay</keyword>
<dbReference type="PANTHER" id="PTHR12839:SF7">
    <property type="entry name" value="REGULATOR OF NONSENSE TRANSCRIPTS 2"/>
    <property type="match status" value="1"/>
</dbReference>
<reference evidence="13" key="3">
    <citation type="submission" date="2025-09" db="UniProtKB">
        <authorList>
            <consortium name="Ensembl"/>
        </authorList>
    </citation>
    <scope>IDENTIFICATION</scope>
</reference>
<reference evidence="13" key="2">
    <citation type="submission" date="2025-08" db="UniProtKB">
        <authorList>
            <consortium name="Ensembl"/>
        </authorList>
    </citation>
    <scope>IDENTIFICATION</scope>
</reference>
<evidence type="ECO:0000256" key="11">
    <source>
        <dbReference type="SAM" id="MobiDB-lite"/>
    </source>
</evidence>
<dbReference type="InterPro" id="IPR039762">
    <property type="entry name" value="Nmd2/UPF2"/>
</dbReference>
<dbReference type="FunFam" id="1.25.40.180:FF:000015">
    <property type="entry name" value="regulator of nonsense transcripts 2 isoform X1"/>
    <property type="match status" value="1"/>
</dbReference>
<keyword evidence="5" id="KW-0694">RNA-binding</keyword>
<evidence type="ECO:0000256" key="6">
    <source>
        <dbReference type="ARBA" id="ARBA00023054"/>
    </source>
</evidence>
<sequence length="1230" mass="142514">MPAERKRSVNMDEKDVCTFSNKEKEKDREADRRPGSARDKAKDEAKMTGKKDGGKEEKRKRLEEEKKKKEEKERKKKEEEKLKAEEEQKKKEEEEKRQQEEQERKLKEEEAKRQREEEAALLKEKEEGHQLYQEAWERHQCRKELRSKNQNAQEGRPEEAFFSRLDSSLKKNTAFVKKLRTLTEQQRDSLSNDFASLNLSKYIGEAVSSVVEAKLKISDVGCAVHLCSLFHQRYAEFAPLLLQAWKKHFEARKEEKAPNVSKLRTDLRFIAELTIVGLFTDKEGLSLIYEQLKNIIGADRETHTHVSVVISFCKHCGDDIAGLVPRKVKLAAEKFGLAFPPSEIISSEKQQPFQNLLREYFTSLTKHLKKDHRELQNIERQNRRILHSKGELSEDRHKQYEEFATSYQKLLANTQSLADLLDENMPELPQDKTVQEEHGPGIDIFTPGKPGEYDLEGGIWEDEDARNFYENLVDLKAFVPAILFKDNEKSSQGKEKEDGKGMLMKMELQRTRRKRKQEDEEANTGSHLKLIVDAFIQQLPNCVNRDLIDKAAMDFCMNMNTKSNRRKLVRALFTVPRQRLDLLPFYSRLVATLHPCMSDVAEDLCSMLKGDFRFHIRKKDQINIETKNKTVRFIGELAKFKMFSKTDTLQCLKMLLSDFTHHHIEMACTLLETCGRFLFRSPDSHLRTSVLLEQMMRKKQAQHLDARYVTMVENAYYYCNPPPMEKTVKKKRPPLQEYICKLLYKDLSKVTTEKVLRQMRKLPWQDPEVKSYLICCMVNIWNVKYNSIHCVANLLAGLVAYQEDVGIHVVDGVLEDIRLGMEVNQPKFNQRRISSAKFLGELYNYRMVESAVIFRTLFSFISFGVNQDGSPSPLDPPEHLFRIRLVCTLLDTCGQYFDRGSSKRKPDIYCKSTSLDVWTKDHPFPIDIDYMISDTLELLRPKMRLSSSLEEAIKQVSDLEREVLVKLGLAMEKDGRSSAMSEGEGLDEEDDDGDDDEEGGAETEEQSGNESEMNEQEEDEGSENEEEEREEEEEENTDYLTDSNKENETDEENNEVTIRGGGLKHVACAEDEDFIQALDKMMLENLQQRSGEAVKVHQLDVAIPLQLKSQLKKGQPCISEGDSDISDTMPFVMLTRKGNKQQYKILNVPLSSHLAANHFNQQQAEQEERMRMKKLTLDINERQEQEDYQEMMQSLAQRPAPANTNRERRPRYQHPKGAPNADLIFKTGGR</sequence>
<dbReference type="Ensembl" id="ENSONIT00000087487.1">
    <property type="protein sequence ID" value="ENSONIP00000040402.1"/>
    <property type="gene ID" value="ENSONIG00000017991.2"/>
</dbReference>
<dbReference type="FunFam" id="1.25.40.180:FF:000023">
    <property type="entry name" value="regulator of nonsense transcripts 2 isoform X1"/>
    <property type="match status" value="1"/>
</dbReference>
<keyword evidence="6" id="KW-0175">Coiled coil</keyword>
<keyword evidence="4" id="KW-0677">Repeat</keyword>
<dbReference type="Proteomes" id="UP000005207">
    <property type="component" value="Linkage group LG17"/>
</dbReference>
<dbReference type="Gene3D" id="4.10.80.160">
    <property type="match status" value="1"/>
</dbReference>
<dbReference type="InterPro" id="IPR003890">
    <property type="entry name" value="MIF4G-like_typ-3"/>
</dbReference>
<dbReference type="SMART" id="SM00543">
    <property type="entry name" value="MIF4G"/>
    <property type="match status" value="3"/>
</dbReference>
<dbReference type="InterPro" id="IPR016024">
    <property type="entry name" value="ARM-type_fold"/>
</dbReference>
<feature type="region of interest" description="Disordered" evidence="11">
    <location>
        <begin position="1186"/>
        <end position="1230"/>
    </location>
</feature>
<feature type="region of interest" description="Disordered" evidence="11">
    <location>
        <begin position="1"/>
        <end position="126"/>
    </location>
</feature>
<evidence type="ECO:0000256" key="8">
    <source>
        <dbReference type="ARBA" id="ARBA00059351"/>
    </source>
</evidence>
<feature type="domain" description="MIF4G" evidence="12">
    <location>
        <begin position="169"/>
        <end position="365"/>
    </location>
</feature>
<accession>A0A669BXZ0</accession>
<dbReference type="GO" id="GO:0005829">
    <property type="term" value="C:cytosol"/>
    <property type="evidence" value="ECO:0007669"/>
    <property type="project" value="UniProtKB-ARBA"/>
</dbReference>
<dbReference type="GO" id="GO:0000184">
    <property type="term" value="P:nuclear-transcribed mRNA catabolic process, nonsense-mediated decay"/>
    <property type="evidence" value="ECO:0007669"/>
    <property type="project" value="UniProtKB-KW"/>
</dbReference>
<keyword evidence="14" id="KW-1185">Reference proteome</keyword>
<dbReference type="FunFam" id="4.10.80.160:FF:000002">
    <property type="entry name" value="Putative regulator of nonsense transcripts 2"/>
    <property type="match status" value="1"/>
</dbReference>
<evidence type="ECO:0000256" key="10">
    <source>
        <dbReference type="ARBA" id="ARBA00080859"/>
    </source>
</evidence>
<evidence type="ECO:0000256" key="1">
    <source>
        <dbReference type="ARBA" id="ARBA00004556"/>
    </source>
</evidence>
<feature type="compositionally biased region" description="Acidic residues" evidence="11">
    <location>
        <begin position="984"/>
        <end position="1037"/>
    </location>
</feature>
<evidence type="ECO:0000256" key="4">
    <source>
        <dbReference type="ARBA" id="ARBA00022737"/>
    </source>
</evidence>
<comment type="subcellular location">
    <subcellularLocation>
        <location evidence="1">Cytoplasm</location>
        <location evidence="1">Perinuclear region</location>
    </subcellularLocation>
</comment>